<comment type="caution">
    <text evidence="1">The sequence shown here is derived from an EMBL/GenBank/DDBJ whole genome shotgun (WGS) entry which is preliminary data.</text>
</comment>
<evidence type="ECO:0000313" key="1">
    <source>
        <dbReference type="EMBL" id="GFS95533.1"/>
    </source>
</evidence>
<evidence type="ECO:0000313" key="2">
    <source>
        <dbReference type="Proteomes" id="UP000887013"/>
    </source>
</evidence>
<protein>
    <submittedName>
        <fullName evidence="1">Uncharacterized protein</fullName>
    </submittedName>
</protein>
<reference evidence="1" key="1">
    <citation type="submission" date="2020-08" db="EMBL/GenBank/DDBJ databases">
        <title>Multicomponent nature underlies the extraordinary mechanical properties of spider dragline silk.</title>
        <authorList>
            <person name="Kono N."/>
            <person name="Nakamura H."/>
            <person name="Mori M."/>
            <person name="Yoshida Y."/>
            <person name="Ohtoshi R."/>
            <person name="Malay A.D."/>
            <person name="Moran D.A.P."/>
            <person name="Tomita M."/>
            <person name="Numata K."/>
            <person name="Arakawa K."/>
        </authorList>
    </citation>
    <scope>NUCLEOTIDE SEQUENCE</scope>
</reference>
<dbReference type="Proteomes" id="UP000887013">
    <property type="component" value="Unassembled WGS sequence"/>
</dbReference>
<accession>A0A8X6N676</accession>
<dbReference type="EMBL" id="BMAW01005704">
    <property type="protein sequence ID" value="GFS95533.1"/>
    <property type="molecule type" value="Genomic_DNA"/>
</dbReference>
<sequence length="110" mass="11991">MKNHLAGTIPSKAGSFVLCPLGIQVTAAKLCSRVVYVSVTHEEGDETHALPVVKGKLATSYKSHLPSAAIVRSLSNGRVWERRGLALRELQKGTLWSRAPIERVLFLEGE</sequence>
<keyword evidence="2" id="KW-1185">Reference proteome</keyword>
<proteinExistence type="predicted"/>
<name>A0A8X6N676_NEPPI</name>
<organism evidence="1 2">
    <name type="scientific">Nephila pilipes</name>
    <name type="common">Giant wood spider</name>
    <name type="synonym">Nephila maculata</name>
    <dbReference type="NCBI Taxonomy" id="299642"/>
    <lineage>
        <taxon>Eukaryota</taxon>
        <taxon>Metazoa</taxon>
        <taxon>Ecdysozoa</taxon>
        <taxon>Arthropoda</taxon>
        <taxon>Chelicerata</taxon>
        <taxon>Arachnida</taxon>
        <taxon>Araneae</taxon>
        <taxon>Araneomorphae</taxon>
        <taxon>Entelegynae</taxon>
        <taxon>Araneoidea</taxon>
        <taxon>Nephilidae</taxon>
        <taxon>Nephila</taxon>
    </lineage>
</organism>
<gene>
    <name evidence="1" type="ORF">NPIL_627231</name>
</gene>
<dbReference type="AlphaFoldDB" id="A0A8X6N676"/>